<feature type="domain" description="Cytochrome c" evidence="6">
    <location>
        <begin position="62"/>
        <end position="152"/>
    </location>
</feature>
<evidence type="ECO:0000259" key="6">
    <source>
        <dbReference type="PROSITE" id="PS51007"/>
    </source>
</evidence>
<keyword evidence="8" id="KW-1185">Reference proteome</keyword>
<evidence type="ECO:0000256" key="2">
    <source>
        <dbReference type="ARBA" id="ARBA00022723"/>
    </source>
</evidence>
<dbReference type="EMBL" id="JBBVGT010000002">
    <property type="protein sequence ID" value="MFB5945484.1"/>
    <property type="molecule type" value="Genomic_DNA"/>
</dbReference>
<reference evidence="7 8" key="1">
    <citation type="submission" date="2024-04" db="EMBL/GenBank/DDBJ databases">
        <title>Albibacterium profundi sp. nov., isolated from sediment of the Challenger Deep of Mariana Trench.</title>
        <authorList>
            <person name="Wang Y."/>
        </authorList>
    </citation>
    <scope>NUCLEOTIDE SEQUENCE [LARGE SCALE GENOMIC DNA]</scope>
    <source>
        <strain evidence="7 8">RHL897</strain>
    </source>
</reference>
<proteinExistence type="predicted"/>
<accession>A0ABV5CDC4</accession>
<gene>
    <name evidence="7" type="ORF">WKR92_06545</name>
</gene>
<comment type="caution">
    <text evidence="7">The sequence shown here is derived from an EMBL/GenBank/DDBJ whole genome shotgun (WGS) entry which is preliminary data.</text>
</comment>
<name>A0ABV5CDC4_9SPHI</name>
<dbReference type="SUPFAM" id="SSF46626">
    <property type="entry name" value="Cytochrome c"/>
    <property type="match status" value="1"/>
</dbReference>
<organism evidence="7 8">
    <name type="scientific">Albibacterium profundi</name>
    <dbReference type="NCBI Taxonomy" id="3134906"/>
    <lineage>
        <taxon>Bacteria</taxon>
        <taxon>Pseudomonadati</taxon>
        <taxon>Bacteroidota</taxon>
        <taxon>Sphingobacteriia</taxon>
        <taxon>Sphingobacteriales</taxon>
        <taxon>Sphingobacteriaceae</taxon>
        <taxon>Albibacterium</taxon>
    </lineage>
</organism>
<dbReference type="Gene3D" id="1.10.760.10">
    <property type="entry name" value="Cytochrome c-like domain"/>
    <property type="match status" value="1"/>
</dbReference>
<sequence>MVFAYACGNNSNSESNNTDNTAGTAETATEEDTPEAAQIEYDEVVGHGKFTEENFEFAMEPQLTEKGNAIYSAKCQSCHKLTDEQLVGPGFAGVSERRTPVWIMNFLTNTDEMIDLDPALQEQLEVCMVRMPDQALSDDDALSIVSFFHANDAN</sequence>
<feature type="region of interest" description="Disordered" evidence="5">
    <location>
        <begin position="1"/>
        <end position="34"/>
    </location>
</feature>
<keyword evidence="3 4" id="KW-0408">Iron</keyword>
<keyword evidence="1 4" id="KW-0349">Heme</keyword>
<dbReference type="InterPro" id="IPR009056">
    <property type="entry name" value="Cyt_c-like_dom"/>
</dbReference>
<protein>
    <submittedName>
        <fullName evidence="7">C-type cytochrome</fullName>
    </submittedName>
</protein>
<evidence type="ECO:0000313" key="7">
    <source>
        <dbReference type="EMBL" id="MFB5945484.1"/>
    </source>
</evidence>
<evidence type="ECO:0000256" key="3">
    <source>
        <dbReference type="ARBA" id="ARBA00023004"/>
    </source>
</evidence>
<dbReference type="InterPro" id="IPR036909">
    <property type="entry name" value="Cyt_c-like_dom_sf"/>
</dbReference>
<keyword evidence="2 4" id="KW-0479">Metal-binding</keyword>
<dbReference type="PROSITE" id="PS51007">
    <property type="entry name" value="CYTC"/>
    <property type="match status" value="1"/>
</dbReference>
<feature type="compositionally biased region" description="Low complexity" evidence="5">
    <location>
        <begin position="9"/>
        <end position="27"/>
    </location>
</feature>
<dbReference type="Pfam" id="PF00034">
    <property type="entry name" value="Cytochrom_C"/>
    <property type="match status" value="1"/>
</dbReference>
<dbReference type="Proteomes" id="UP001580928">
    <property type="component" value="Unassembled WGS sequence"/>
</dbReference>
<evidence type="ECO:0000313" key="8">
    <source>
        <dbReference type="Proteomes" id="UP001580928"/>
    </source>
</evidence>
<evidence type="ECO:0000256" key="4">
    <source>
        <dbReference type="PROSITE-ProRule" id="PRU00433"/>
    </source>
</evidence>
<evidence type="ECO:0000256" key="5">
    <source>
        <dbReference type="SAM" id="MobiDB-lite"/>
    </source>
</evidence>
<evidence type="ECO:0000256" key="1">
    <source>
        <dbReference type="ARBA" id="ARBA00022617"/>
    </source>
</evidence>